<organism evidence="1">
    <name type="scientific">Yersinia enterocolitica W22703</name>
    <dbReference type="NCBI Taxonomy" id="913028"/>
    <lineage>
        <taxon>Bacteria</taxon>
        <taxon>Pseudomonadati</taxon>
        <taxon>Pseudomonadota</taxon>
        <taxon>Gammaproteobacteria</taxon>
        <taxon>Enterobacterales</taxon>
        <taxon>Yersiniaceae</taxon>
        <taxon>Yersinia</taxon>
    </lineage>
</organism>
<reference evidence="1" key="1">
    <citation type="journal article" date="2011" name="BMC Genomics">
        <title>Shotgun sequencing of Yersinia enterocolitica strain W22703 (biotype 2, serotype O:9): genomic evidence for oscillation between invertebrates and mammals.</title>
        <authorList>
            <person name="Fuchs T.M."/>
            <person name="Brandt K."/>
            <person name="Starke M."/>
            <person name="Rattei T."/>
        </authorList>
    </citation>
    <scope>NUCLEOTIDE SEQUENCE</scope>
</reference>
<protein>
    <submittedName>
        <fullName evidence="1">Uncharacterized protein</fullName>
    </submittedName>
</protein>
<proteinExistence type="predicted"/>
<dbReference type="AlphaFoldDB" id="F4MYB6"/>
<sequence length="46" mass="5239">MARAAPYMDAPNKPSVFLENSAQVLQPYIRFLYGRDCARTMMKSAK</sequence>
<name>F4MYB6_YEREN</name>
<evidence type="ECO:0000313" key="1">
    <source>
        <dbReference type="EMBL" id="CBX70824.1"/>
    </source>
</evidence>
<dbReference type="EMBL" id="FR718549">
    <property type="protein sequence ID" value="CBX70824.1"/>
    <property type="molecule type" value="Genomic_DNA"/>
</dbReference>
<gene>
    <name evidence="1" type="ORF">YEW_HK33560</name>
</gene>
<accession>F4MYB6</accession>